<dbReference type="EMBL" id="KV448538">
    <property type="protein sequence ID" value="OAX35047.1"/>
    <property type="molecule type" value="Genomic_DNA"/>
</dbReference>
<dbReference type="Proteomes" id="UP000092154">
    <property type="component" value="Unassembled WGS sequence"/>
</dbReference>
<dbReference type="OrthoDB" id="2976553at2759"/>
<evidence type="ECO:0000313" key="3">
    <source>
        <dbReference type="Proteomes" id="UP000092154"/>
    </source>
</evidence>
<protein>
    <submittedName>
        <fullName evidence="2">Uncharacterized protein</fullName>
    </submittedName>
</protein>
<feature type="region of interest" description="Disordered" evidence="1">
    <location>
        <begin position="152"/>
        <end position="187"/>
    </location>
</feature>
<organism evidence="2 3">
    <name type="scientific">Rhizopogon vinicolor AM-OR11-026</name>
    <dbReference type="NCBI Taxonomy" id="1314800"/>
    <lineage>
        <taxon>Eukaryota</taxon>
        <taxon>Fungi</taxon>
        <taxon>Dikarya</taxon>
        <taxon>Basidiomycota</taxon>
        <taxon>Agaricomycotina</taxon>
        <taxon>Agaricomycetes</taxon>
        <taxon>Agaricomycetidae</taxon>
        <taxon>Boletales</taxon>
        <taxon>Suillineae</taxon>
        <taxon>Rhizopogonaceae</taxon>
        <taxon>Rhizopogon</taxon>
    </lineage>
</organism>
<accession>A0A1B7MR36</accession>
<dbReference type="STRING" id="1314800.A0A1B7MR36"/>
<evidence type="ECO:0000256" key="1">
    <source>
        <dbReference type="SAM" id="MobiDB-lite"/>
    </source>
</evidence>
<name>A0A1B7MR36_9AGAM</name>
<dbReference type="InParanoid" id="A0A1B7MR36"/>
<keyword evidence="3" id="KW-1185">Reference proteome</keyword>
<evidence type="ECO:0000313" key="2">
    <source>
        <dbReference type="EMBL" id="OAX35047.1"/>
    </source>
</evidence>
<reference evidence="2 3" key="1">
    <citation type="submission" date="2016-06" db="EMBL/GenBank/DDBJ databases">
        <title>Comparative genomics of the ectomycorrhizal sister species Rhizopogon vinicolor and Rhizopogon vesiculosus (Basidiomycota: Boletales) reveals a divergence of the mating type B locus.</title>
        <authorList>
            <consortium name="DOE Joint Genome Institute"/>
            <person name="Mujic A.B."/>
            <person name="Kuo A."/>
            <person name="Tritt A."/>
            <person name="Lipzen A."/>
            <person name="Chen C."/>
            <person name="Johnson J."/>
            <person name="Sharma A."/>
            <person name="Barry K."/>
            <person name="Grigoriev I.V."/>
            <person name="Spatafora J.W."/>
        </authorList>
    </citation>
    <scope>NUCLEOTIDE SEQUENCE [LARGE SCALE GENOMIC DNA]</scope>
    <source>
        <strain evidence="2 3">AM-OR11-026</strain>
    </source>
</reference>
<gene>
    <name evidence="2" type="ORF">K503DRAFT_803110</name>
</gene>
<sequence length="223" mass="24114">MFAPLGERWSLATIRWWGAWAEGESVDTLIRYLLDELTRYEKNHWDALCPIPREAEQSFNGDHILTAPVTTAETRELKMSFDCQLDLSPSPSLSSSPLPSQDSSPALYQHAAIPHYSSGDHPIHPKSPANGNSASPSPDILQSLLLAASPSSLAPSPPVTQVALPKSCRSSATTGKPAPIPGVGIPDLPRGPDAWCTAIKQWEDPGASIGGKALKEWPEEWYT</sequence>
<feature type="compositionally biased region" description="Low complexity" evidence="1">
    <location>
        <begin position="126"/>
        <end position="138"/>
    </location>
</feature>
<proteinExistence type="predicted"/>
<dbReference type="AlphaFoldDB" id="A0A1B7MR36"/>
<feature type="region of interest" description="Disordered" evidence="1">
    <location>
        <begin position="117"/>
        <end position="138"/>
    </location>
</feature>
<feature type="non-terminal residue" evidence="2">
    <location>
        <position position="223"/>
    </location>
</feature>